<feature type="region of interest" description="Disordered" evidence="1">
    <location>
        <begin position="1"/>
        <end position="27"/>
    </location>
</feature>
<organism evidence="3 4">
    <name type="scientific">Loa loa</name>
    <name type="common">Eye worm</name>
    <name type="synonym">Filaria loa</name>
    <dbReference type="NCBI Taxonomy" id="7209"/>
    <lineage>
        <taxon>Eukaryota</taxon>
        <taxon>Metazoa</taxon>
        <taxon>Ecdysozoa</taxon>
        <taxon>Nematoda</taxon>
        <taxon>Chromadorea</taxon>
        <taxon>Rhabditida</taxon>
        <taxon>Spirurina</taxon>
        <taxon>Spiruromorpha</taxon>
        <taxon>Filarioidea</taxon>
        <taxon>Onchocercidae</taxon>
        <taxon>Loa</taxon>
    </lineage>
</organism>
<protein>
    <submittedName>
        <fullName evidence="4">Uncharacterized protein</fullName>
    </submittedName>
</protein>
<keyword evidence="2" id="KW-1133">Transmembrane helix</keyword>
<evidence type="ECO:0000313" key="4">
    <source>
        <dbReference type="WBParaSite" id="EN70_3871"/>
    </source>
</evidence>
<keyword evidence="3" id="KW-1185">Reference proteome</keyword>
<evidence type="ECO:0000256" key="1">
    <source>
        <dbReference type="SAM" id="MobiDB-lite"/>
    </source>
</evidence>
<reference evidence="4" key="2">
    <citation type="submission" date="2016-11" db="UniProtKB">
        <authorList>
            <consortium name="WormBaseParasite"/>
        </authorList>
    </citation>
    <scope>IDENTIFICATION</scope>
</reference>
<keyword evidence="2" id="KW-0812">Transmembrane</keyword>
<dbReference type="Proteomes" id="UP000095285">
    <property type="component" value="Unassembled WGS sequence"/>
</dbReference>
<feature type="compositionally biased region" description="Pro residues" evidence="1">
    <location>
        <begin position="9"/>
        <end position="19"/>
    </location>
</feature>
<sequence length="171" mass="19945">MDRFRTDEPPIPAKMPPEVMPKFSPKKDVDELPPVKVIEIYHREKRRLHKVKKGLSEQSKRQVPQSMPIIDVQHDKTRNDNITKNTRTPRYSFPLRSPHRWRLVGFVGRRVVTVLDRYSRLAFFRKPASGTIAVFSFLMMIPIFLYSVGGYPMLHKEQFKGMQKKNVGGGL</sequence>
<reference evidence="3" key="1">
    <citation type="submission" date="2012-04" db="EMBL/GenBank/DDBJ databases">
        <title>The Genome Sequence of Loa loa.</title>
        <authorList>
            <consortium name="The Broad Institute Genome Sequencing Platform"/>
            <consortium name="Broad Institute Genome Sequencing Center for Infectious Disease"/>
            <person name="Nutman T.B."/>
            <person name="Fink D.L."/>
            <person name="Russ C."/>
            <person name="Young S."/>
            <person name="Zeng Q."/>
            <person name="Gargeya S."/>
            <person name="Alvarado L."/>
            <person name="Berlin A."/>
            <person name="Chapman S.B."/>
            <person name="Chen Z."/>
            <person name="Freedman E."/>
            <person name="Gellesch M."/>
            <person name="Goldberg J."/>
            <person name="Griggs A."/>
            <person name="Gujja S."/>
            <person name="Heilman E.R."/>
            <person name="Heiman D."/>
            <person name="Howarth C."/>
            <person name="Mehta T."/>
            <person name="Neiman D."/>
            <person name="Pearson M."/>
            <person name="Roberts A."/>
            <person name="Saif S."/>
            <person name="Shea T."/>
            <person name="Shenoy N."/>
            <person name="Sisk P."/>
            <person name="Stolte C."/>
            <person name="Sykes S."/>
            <person name="White J."/>
            <person name="Yandava C."/>
            <person name="Haas B."/>
            <person name="Henn M.R."/>
            <person name="Nusbaum C."/>
            <person name="Birren B."/>
        </authorList>
    </citation>
    <scope>NUCLEOTIDE SEQUENCE [LARGE SCALE GENOMIC DNA]</scope>
</reference>
<dbReference type="WBParaSite" id="EN70_3871">
    <property type="protein sequence ID" value="EN70_3871"/>
    <property type="gene ID" value="EN70_3871"/>
</dbReference>
<dbReference type="AlphaFoldDB" id="A0A1I7VLJ1"/>
<feature type="transmembrane region" description="Helical" evidence="2">
    <location>
        <begin position="132"/>
        <end position="154"/>
    </location>
</feature>
<accession>A0A1I7VLJ1</accession>
<name>A0A1I7VLJ1_LOALO</name>
<evidence type="ECO:0000313" key="3">
    <source>
        <dbReference type="Proteomes" id="UP000095285"/>
    </source>
</evidence>
<proteinExistence type="predicted"/>
<keyword evidence="2" id="KW-0472">Membrane</keyword>
<evidence type="ECO:0000256" key="2">
    <source>
        <dbReference type="SAM" id="Phobius"/>
    </source>
</evidence>